<feature type="transmembrane region" description="Helical" evidence="1">
    <location>
        <begin position="184"/>
        <end position="202"/>
    </location>
</feature>
<protein>
    <submittedName>
        <fullName evidence="2">DUF373 family protein</fullName>
    </submittedName>
</protein>
<feature type="transmembrane region" description="Helical" evidence="1">
    <location>
        <begin position="157"/>
        <end position="178"/>
    </location>
</feature>
<evidence type="ECO:0000313" key="3">
    <source>
        <dbReference type="Proteomes" id="UP000826709"/>
    </source>
</evidence>
<feature type="transmembrane region" description="Helical" evidence="1">
    <location>
        <begin position="336"/>
        <end position="358"/>
    </location>
</feature>
<dbReference type="Proteomes" id="UP000826709">
    <property type="component" value="Chromosome"/>
</dbReference>
<feature type="transmembrane region" description="Helical" evidence="1">
    <location>
        <begin position="223"/>
        <end position="249"/>
    </location>
</feature>
<dbReference type="AlphaFoldDB" id="A0A8G1A0V8"/>
<feature type="transmembrane region" description="Helical" evidence="1">
    <location>
        <begin position="296"/>
        <end position="316"/>
    </location>
</feature>
<dbReference type="InterPro" id="IPR007254">
    <property type="entry name" value="DUF373"/>
</dbReference>
<evidence type="ECO:0000256" key="1">
    <source>
        <dbReference type="SAM" id="Phobius"/>
    </source>
</evidence>
<evidence type="ECO:0000313" key="2">
    <source>
        <dbReference type="EMBL" id="QYZ78371.1"/>
    </source>
</evidence>
<feature type="transmembrane region" description="Helical" evidence="1">
    <location>
        <begin position="255"/>
        <end position="275"/>
    </location>
</feature>
<dbReference type="KEGG" id="mfk:E2N92_02445"/>
<organism evidence="2 3">
    <name type="scientific">Methanofollis formosanus</name>
    <dbReference type="NCBI Taxonomy" id="299308"/>
    <lineage>
        <taxon>Archaea</taxon>
        <taxon>Methanobacteriati</taxon>
        <taxon>Methanobacteriota</taxon>
        <taxon>Stenosarchaea group</taxon>
        <taxon>Methanomicrobia</taxon>
        <taxon>Methanomicrobiales</taxon>
        <taxon>Methanomicrobiaceae</taxon>
        <taxon>Methanofollis</taxon>
    </lineage>
</organism>
<name>A0A8G1A0V8_9EURY</name>
<accession>A0A8G1A0V8</accession>
<keyword evidence="1" id="KW-0472">Membrane</keyword>
<keyword evidence="1" id="KW-0812">Transmembrane</keyword>
<keyword evidence="1" id="KW-1133">Transmembrane helix</keyword>
<reference evidence="2" key="1">
    <citation type="journal article" date="2005" name="Int. J. Syst. Evol. Microbiol.">
        <title>Methanofollis formosanus sp. nov., isolated from a fish pond.</title>
        <authorList>
            <person name="Wu S.Y."/>
            <person name="Chen S.C."/>
            <person name="Lai M.C."/>
        </authorList>
    </citation>
    <scope>NUCLEOTIDE SEQUENCE</scope>
    <source>
        <strain evidence="2">ML15</strain>
    </source>
</reference>
<dbReference type="RefSeq" id="WP_220682123.1">
    <property type="nucleotide sequence ID" value="NZ_CP037968.1"/>
</dbReference>
<sequence>MADGTTLILCVDRDDDLGFKANVRSPVVGREACLKAAEALGLADPEDSDVNAIFQAVKTYDALVEKGEAVEVALLAGDHMQMLEGDRKIAADLMGVVDSTGAESCILISDGAEDEYVLPIVQSRMVVSGVQRVIVTQMPNLEGTYYIIKKLLDDPKIARMVLIPLGLAMLIYATAYLIGRPEGATIIVVGALGLYLLFKGLGMDEFFSYSINSLQTALHRGRITFVSYIAAILFIIVGIIIGLNSLLAYYTEEGFLLHILTFAFGAIGWFTVAGLTASIGKIIDVYLHEIVDLGKVIVLPFFIGAIGIIIYGISIYMLSISMIEDFPFEEIAGVEYAVYSMVAGLFLAFVGVYVQSLINRWIEKKGSQLPRPEGRSL</sequence>
<reference evidence="2" key="2">
    <citation type="submission" date="2019-03" db="EMBL/GenBank/DDBJ databases">
        <authorList>
            <person name="Chen S.-C."/>
            <person name="Wu S.-Y."/>
            <person name="Lai M.-C."/>
        </authorList>
    </citation>
    <scope>NUCLEOTIDE SEQUENCE</scope>
    <source>
        <strain evidence="2">ML15</strain>
    </source>
</reference>
<keyword evidence="3" id="KW-1185">Reference proteome</keyword>
<dbReference type="PANTHER" id="PTHR38815:SF1">
    <property type="entry name" value="DUF373 FAMILY PROTEIN"/>
    <property type="match status" value="1"/>
</dbReference>
<dbReference type="OrthoDB" id="31282at2157"/>
<dbReference type="EMBL" id="CP037968">
    <property type="protein sequence ID" value="QYZ78371.1"/>
    <property type="molecule type" value="Genomic_DNA"/>
</dbReference>
<dbReference type="PANTHER" id="PTHR38815">
    <property type="entry name" value="HYPOTHETICAL MEMBRANE PROTEIN, CONSERVED, DUF373 FAMILY"/>
    <property type="match status" value="1"/>
</dbReference>
<dbReference type="Pfam" id="PF04123">
    <property type="entry name" value="DUF373"/>
    <property type="match status" value="1"/>
</dbReference>
<gene>
    <name evidence="2" type="ORF">E2N92_02445</name>
</gene>
<proteinExistence type="predicted"/>